<comment type="subcellular location">
    <subcellularLocation>
        <location evidence="1">Nucleus</location>
    </subcellularLocation>
</comment>
<name>A0A1V6PU80_9EURO</name>
<dbReference type="PANTHER" id="PTHR47338">
    <property type="entry name" value="ZN(II)2CYS6 TRANSCRIPTION FACTOR (EUROFUNG)-RELATED"/>
    <property type="match status" value="1"/>
</dbReference>
<dbReference type="InterPro" id="IPR036864">
    <property type="entry name" value="Zn2-C6_fun-type_DNA-bd_sf"/>
</dbReference>
<dbReference type="SMART" id="SM00066">
    <property type="entry name" value="GAL4"/>
    <property type="match status" value="1"/>
</dbReference>
<dbReference type="GO" id="GO:0000981">
    <property type="term" value="F:DNA-binding transcription factor activity, RNA polymerase II-specific"/>
    <property type="evidence" value="ECO:0007669"/>
    <property type="project" value="InterPro"/>
</dbReference>
<evidence type="ECO:0000259" key="7">
    <source>
        <dbReference type="PROSITE" id="PS50048"/>
    </source>
</evidence>
<keyword evidence="6" id="KW-0539">Nucleus</keyword>
<evidence type="ECO:0000313" key="8">
    <source>
        <dbReference type="EMBL" id="OQD80503.1"/>
    </source>
</evidence>
<protein>
    <recommendedName>
        <fullName evidence="7">Zn(2)-C6 fungal-type domain-containing protein</fullName>
    </recommendedName>
</protein>
<evidence type="ECO:0000256" key="4">
    <source>
        <dbReference type="ARBA" id="ARBA00023125"/>
    </source>
</evidence>
<dbReference type="Pfam" id="PF00172">
    <property type="entry name" value="Zn_clus"/>
    <property type="match status" value="1"/>
</dbReference>
<dbReference type="PROSITE" id="PS00463">
    <property type="entry name" value="ZN2_CY6_FUNGAL_1"/>
    <property type="match status" value="1"/>
</dbReference>
<evidence type="ECO:0000313" key="9">
    <source>
        <dbReference type="Proteomes" id="UP000191672"/>
    </source>
</evidence>
<dbReference type="EMBL" id="MDYN01000035">
    <property type="protein sequence ID" value="OQD80503.1"/>
    <property type="molecule type" value="Genomic_DNA"/>
</dbReference>
<keyword evidence="9" id="KW-1185">Reference proteome</keyword>
<dbReference type="GO" id="GO:0006351">
    <property type="term" value="P:DNA-templated transcription"/>
    <property type="evidence" value="ECO:0007669"/>
    <property type="project" value="InterPro"/>
</dbReference>
<evidence type="ECO:0000256" key="3">
    <source>
        <dbReference type="ARBA" id="ARBA00023015"/>
    </source>
</evidence>
<dbReference type="CDD" id="cd12148">
    <property type="entry name" value="fungal_TF_MHR"/>
    <property type="match status" value="1"/>
</dbReference>
<dbReference type="PROSITE" id="PS50048">
    <property type="entry name" value="ZN2_CY6_FUNGAL_2"/>
    <property type="match status" value="1"/>
</dbReference>
<dbReference type="Proteomes" id="UP000191672">
    <property type="component" value="Unassembled WGS sequence"/>
</dbReference>
<dbReference type="InterPro" id="IPR050815">
    <property type="entry name" value="TF_fung"/>
</dbReference>
<dbReference type="CDD" id="cd00067">
    <property type="entry name" value="GAL4"/>
    <property type="match status" value="1"/>
</dbReference>
<dbReference type="Pfam" id="PF04082">
    <property type="entry name" value="Fungal_trans"/>
    <property type="match status" value="1"/>
</dbReference>
<evidence type="ECO:0000256" key="6">
    <source>
        <dbReference type="ARBA" id="ARBA00023242"/>
    </source>
</evidence>
<dbReference type="STRING" id="416450.A0A1V6PU80"/>
<dbReference type="InterPro" id="IPR007219">
    <property type="entry name" value="XnlR_reg_dom"/>
</dbReference>
<keyword evidence="2" id="KW-0479">Metal-binding</keyword>
<sequence>MEAVDSSRVRVACEMCRKRKRKCDGVQPICHGCRSRDVECRYSLSKAPRQKRDPGYVIGLEDQIELLKDELNRLKNLGPEFKDIPQLQHGNLSQNCITGQDEASAACGKISRKSTPIQDISSMIWRMSIEDSGEPAFIGPSGNACFPTAQRTLPEDKLDPQKLTMKSPVVPTDPSNPETLITNRLLDLFVELINPFHYFVCQNALGQLRAEDIKPDLSLVKHAAMAAASILDDDEDSRAFGNDAASAVESVLLPACRQYPSIPLVQALAIMCWRELGLENYNMAWMYNSMCASMTLHLGLPVSSLHALERPTNGDDRAGIAAAWSALLIDRLATRP</sequence>
<dbReference type="GO" id="GO:0008270">
    <property type="term" value="F:zinc ion binding"/>
    <property type="evidence" value="ECO:0007669"/>
    <property type="project" value="InterPro"/>
</dbReference>
<evidence type="ECO:0000256" key="2">
    <source>
        <dbReference type="ARBA" id="ARBA00022723"/>
    </source>
</evidence>
<dbReference type="GO" id="GO:0005634">
    <property type="term" value="C:nucleus"/>
    <property type="evidence" value="ECO:0007669"/>
    <property type="project" value="UniProtKB-SubCell"/>
</dbReference>
<evidence type="ECO:0000256" key="5">
    <source>
        <dbReference type="ARBA" id="ARBA00023163"/>
    </source>
</evidence>
<reference evidence="9" key="1">
    <citation type="journal article" date="2017" name="Nat. Microbiol.">
        <title>Global analysis of biosynthetic gene clusters reveals vast potential of secondary metabolite production in Penicillium species.</title>
        <authorList>
            <person name="Nielsen J.C."/>
            <person name="Grijseels S."/>
            <person name="Prigent S."/>
            <person name="Ji B."/>
            <person name="Dainat J."/>
            <person name="Nielsen K.F."/>
            <person name="Frisvad J.C."/>
            <person name="Workman M."/>
            <person name="Nielsen J."/>
        </authorList>
    </citation>
    <scope>NUCLEOTIDE SEQUENCE [LARGE SCALE GENOMIC DNA]</scope>
    <source>
        <strain evidence="9">IBT 31811</strain>
    </source>
</reference>
<organism evidence="8 9">
    <name type="scientific">Penicillium antarcticum</name>
    <dbReference type="NCBI Taxonomy" id="416450"/>
    <lineage>
        <taxon>Eukaryota</taxon>
        <taxon>Fungi</taxon>
        <taxon>Dikarya</taxon>
        <taxon>Ascomycota</taxon>
        <taxon>Pezizomycotina</taxon>
        <taxon>Eurotiomycetes</taxon>
        <taxon>Eurotiomycetidae</taxon>
        <taxon>Eurotiales</taxon>
        <taxon>Aspergillaceae</taxon>
        <taxon>Penicillium</taxon>
    </lineage>
</organism>
<dbReference type="InterPro" id="IPR001138">
    <property type="entry name" value="Zn2Cys6_DnaBD"/>
</dbReference>
<keyword evidence="3" id="KW-0805">Transcription regulation</keyword>
<feature type="domain" description="Zn(2)-C6 fungal-type" evidence="7">
    <location>
        <begin position="12"/>
        <end position="42"/>
    </location>
</feature>
<keyword evidence="5" id="KW-0804">Transcription</keyword>
<dbReference type="Gene3D" id="4.10.240.10">
    <property type="entry name" value="Zn(2)-C6 fungal-type DNA-binding domain"/>
    <property type="match status" value="1"/>
</dbReference>
<dbReference type="SUPFAM" id="SSF57701">
    <property type="entry name" value="Zn2/Cys6 DNA-binding domain"/>
    <property type="match status" value="1"/>
</dbReference>
<comment type="caution">
    <text evidence="8">The sequence shown here is derived from an EMBL/GenBank/DDBJ whole genome shotgun (WGS) entry which is preliminary data.</text>
</comment>
<gene>
    <name evidence="8" type="ORF">PENANT_c035G09900</name>
</gene>
<dbReference type="GO" id="GO:0003677">
    <property type="term" value="F:DNA binding"/>
    <property type="evidence" value="ECO:0007669"/>
    <property type="project" value="UniProtKB-KW"/>
</dbReference>
<proteinExistence type="predicted"/>
<dbReference type="AlphaFoldDB" id="A0A1V6PU80"/>
<keyword evidence="4" id="KW-0238">DNA-binding</keyword>
<evidence type="ECO:0000256" key="1">
    <source>
        <dbReference type="ARBA" id="ARBA00004123"/>
    </source>
</evidence>
<dbReference type="PANTHER" id="PTHR47338:SF5">
    <property type="entry name" value="ZN(II)2CYS6 TRANSCRIPTION FACTOR (EUROFUNG)"/>
    <property type="match status" value="1"/>
</dbReference>
<accession>A0A1V6PU80</accession>